<evidence type="ECO:0000313" key="6">
    <source>
        <dbReference type="Proteomes" id="UP000199421"/>
    </source>
</evidence>
<keyword evidence="2 5" id="KW-0238">DNA-binding</keyword>
<keyword evidence="6" id="KW-1185">Reference proteome</keyword>
<keyword evidence="3" id="KW-0804">Transcription</keyword>
<dbReference type="PANTHER" id="PTHR47893:SF1">
    <property type="entry name" value="REGULATORY PROTEIN PCHR"/>
    <property type="match status" value="1"/>
</dbReference>
<dbReference type="InterPro" id="IPR009057">
    <property type="entry name" value="Homeodomain-like_sf"/>
</dbReference>
<evidence type="ECO:0000256" key="2">
    <source>
        <dbReference type="ARBA" id="ARBA00023125"/>
    </source>
</evidence>
<name>A0A1H7HTM7_OLID1</name>
<dbReference type="InterPro" id="IPR018060">
    <property type="entry name" value="HTH_AraC"/>
</dbReference>
<proteinExistence type="predicted"/>
<evidence type="ECO:0000256" key="3">
    <source>
        <dbReference type="ARBA" id="ARBA00023163"/>
    </source>
</evidence>
<dbReference type="STRING" id="407022.SAMN05661044_00463"/>
<feature type="domain" description="HTH araC/xylS-type" evidence="4">
    <location>
        <begin position="210"/>
        <end position="305"/>
    </location>
</feature>
<dbReference type="SUPFAM" id="SSF46689">
    <property type="entry name" value="Homeodomain-like"/>
    <property type="match status" value="2"/>
</dbReference>
<dbReference type="PRINTS" id="PR00032">
    <property type="entry name" value="HTHARAC"/>
</dbReference>
<dbReference type="EMBL" id="FOAF01000001">
    <property type="protein sequence ID" value="SEK53007.1"/>
    <property type="molecule type" value="Genomic_DNA"/>
</dbReference>
<dbReference type="InterPro" id="IPR020449">
    <property type="entry name" value="Tscrpt_reg_AraC-type_HTH"/>
</dbReference>
<dbReference type="SMART" id="SM00342">
    <property type="entry name" value="HTH_ARAC"/>
    <property type="match status" value="1"/>
</dbReference>
<reference evidence="6" key="1">
    <citation type="submission" date="2016-10" db="EMBL/GenBank/DDBJ databases">
        <authorList>
            <person name="Varghese N."/>
            <person name="Submissions S."/>
        </authorList>
    </citation>
    <scope>NUCLEOTIDE SEQUENCE [LARGE SCALE GENOMIC DNA]</scope>
    <source>
        <strain evidence="6">DSM 18733</strain>
    </source>
</reference>
<dbReference type="RefSeq" id="WP_093317758.1">
    <property type="nucleotide sequence ID" value="NZ_FOAF01000001.1"/>
</dbReference>
<dbReference type="OrthoDB" id="799767at2"/>
<dbReference type="PANTHER" id="PTHR47893">
    <property type="entry name" value="REGULATORY PROTEIN PCHR"/>
    <property type="match status" value="1"/>
</dbReference>
<dbReference type="Gene3D" id="1.10.10.60">
    <property type="entry name" value="Homeodomain-like"/>
    <property type="match status" value="2"/>
</dbReference>
<dbReference type="GO" id="GO:0003700">
    <property type="term" value="F:DNA-binding transcription factor activity"/>
    <property type="evidence" value="ECO:0007669"/>
    <property type="project" value="InterPro"/>
</dbReference>
<dbReference type="GO" id="GO:0043565">
    <property type="term" value="F:sequence-specific DNA binding"/>
    <property type="evidence" value="ECO:0007669"/>
    <property type="project" value="InterPro"/>
</dbReference>
<dbReference type="Proteomes" id="UP000199421">
    <property type="component" value="Unassembled WGS sequence"/>
</dbReference>
<gene>
    <name evidence="5" type="ORF">SAMN05661044_00463</name>
</gene>
<keyword evidence="1" id="KW-0805">Transcription regulation</keyword>
<dbReference type="Pfam" id="PF12833">
    <property type="entry name" value="HTH_18"/>
    <property type="match status" value="1"/>
</dbReference>
<dbReference type="InterPro" id="IPR018062">
    <property type="entry name" value="HTH_AraC-typ_CS"/>
</dbReference>
<accession>A0A1H7HTM7</accession>
<dbReference type="PROSITE" id="PS00041">
    <property type="entry name" value="HTH_ARAC_FAMILY_1"/>
    <property type="match status" value="1"/>
</dbReference>
<dbReference type="PROSITE" id="PS01124">
    <property type="entry name" value="HTH_ARAC_FAMILY_2"/>
    <property type="match status" value="1"/>
</dbReference>
<organism evidence="5 6">
    <name type="scientific">Olivibacter domesticus</name>
    <name type="common">Pseudosphingobacterium domesticum</name>
    <dbReference type="NCBI Taxonomy" id="407022"/>
    <lineage>
        <taxon>Bacteria</taxon>
        <taxon>Pseudomonadati</taxon>
        <taxon>Bacteroidota</taxon>
        <taxon>Sphingobacteriia</taxon>
        <taxon>Sphingobacteriales</taxon>
        <taxon>Sphingobacteriaceae</taxon>
        <taxon>Olivibacter</taxon>
    </lineage>
</organism>
<evidence type="ECO:0000259" key="4">
    <source>
        <dbReference type="PROSITE" id="PS01124"/>
    </source>
</evidence>
<dbReference type="AlphaFoldDB" id="A0A1H7HTM7"/>
<protein>
    <submittedName>
        <fullName evidence="5">AraC-type DNA-binding protein</fullName>
    </submittedName>
</protein>
<evidence type="ECO:0000313" key="5">
    <source>
        <dbReference type="EMBL" id="SEK53007.1"/>
    </source>
</evidence>
<evidence type="ECO:0000256" key="1">
    <source>
        <dbReference type="ARBA" id="ARBA00023015"/>
    </source>
</evidence>
<dbReference type="InterPro" id="IPR053142">
    <property type="entry name" value="PchR_regulatory_protein"/>
</dbReference>
<sequence length="305" mass="35136">MEEIEAQQICFEKGIEYTDIEDISASILYNADGIEIFAVNTSQERDLIVRDCQSEPYLNMYFSIQGLSSAKPLDTGQEYTIETNQHIVGYTPSFEGDYSLRGRKIETFGICMQEAYFNRLVATDLPCLQRFWEDVHAGKEADISRTPMPITRQQRAVINEISDCVYTGQMRKLYIESKVTELFFLQAQQADNLPVGGYLPIKAADEERLRAAKKFVQQHILEPLTLKQISREVGLNDFKLKKGFKQLFGSTVFDYFIQCRMEYARKVLLDTRITIAEIAYSLGYSDPYNFSKAFRKHFGYLPSQL</sequence>